<comment type="similarity">
    <text evidence="1 9">Belongs to the lysophospholipase family.</text>
</comment>
<dbReference type="SMART" id="SM00022">
    <property type="entry name" value="PLAc"/>
    <property type="match status" value="1"/>
</dbReference>
<feature type="signal peptide" evidence="9">
    <location>
        <begin position="1"/>
        <end position="20"/>
    </location>
</feature>
<dbReference type="Proteomes" id="UP001378960">
    <property type="component" value="Unassembled WGS sequence"/>
</dbReference>
<evidence type="ECO:0000313" key="12">
    <source>
        <dbReference type="Proteomes" id="UP001378960"/>
    </source>
</evidence>
<dbReference type="EC" id="3.1.1.5" evidence="2 9"/>
<protein>
    <recommendedName>
        <fullName evidence="2 9">Lysophospholipase</fullName>
        <ecNumber evidence="2 9">3.1.1.5</ecNumber>
    </recommendedName>
</protein>
<dbReference type="EMBL" id="BTGB01000009">
    <property type="protein sequence ID" value="GMM48711.1"/>
    <property type="molecule type" value="Genomic_DNA"/>
</dbReference>
<evidence type="ECO:0000256" key="8">
    <source>
        <dbReference type="PROSITE-ProRule" id="PRU00555"/>
    </source>
</evidence>
<dbReference type="SUPFAM" id="SSF52151">
    <property type="entry name" value="FabD/lysophospholipase-like"/>
    <property type="match status" value="1"/>
</dbReference>
<evidence type="ECO:0000256" key="5">
    <source>
        <dbReference type="ARBA" id="ARBA00022963"/>
    </source>
</evidence>
<organism evidence="11 12">
    <name type="scientific">Pichia kluyveri</name>
    <name type="common">Yeast</name>
    <dbReference type="NCBI Taxonomy" id="36015"/>
    <lineage>
        <taxon>Eukaryota</taxon>
        <taxon>Fungi</taxon>
        <taxon>Dikarya</taxon>
        <taxon>Ascomycota</taxon>
        <taxon>Saccharomycotina</taxon>
        <taxon>Pichiomycetes</taxon>
        <taxon>Pichiales</taxon>
        <taxon>Pichiaceae</taxon>
        <taxon>Pichia</taxon>
    </lineage>
</organism>
<dbReference type="GO" id="GO:0046475">
    <property type="term" value="P:glycerophospholipid catabolic process"/>
    <property type="evidence" value="ECO:0007669"/>
    <property type="project" value="TreeGrafter"/>
</dbReference>
<accession>A0AAV5RBU4</accession>
<evidence type="ECO:0000256" key="1">
    <source>
        <dbReference type="ARBA" id="ARBA00008780"/>
    </source>
</evidence>
<dbReference type="PANTHER" id="PTHR10728">
    <property type="entry name" value="CYTOSOLIC PHOSPHOLIPASE A2"/>
    <property type="match status" value="1"/>
</dbReference>
<keyword evidence="4 8" id="KW-0378">Hydrolase</keyword>
<keyword evidence="3 9" id="KW-0732">Signal</keyword>
<evidence type="ECO:0000259" key="10">
    <source>
        <dbReference type="PROSITE" id="PS51210"/>
    </source>
</evidence>
<name>A0AAV5RBU4_PICKL</name>
<comment type="catalytic activity">
    <reaction evidence="9">
        <text>a 1-acyl-sn-glycero-3-phosphocholine + H2O = sn-glycerol 3-phosphocholine + a fatty acid + H(+)</text>
        <dbReference type="Rhea" id="RHEA:15177"/>
        <dbReference type="ChEBI" id="CHEBI:15377"/>
        <dbReference type="ChEBI" id="CHEBI:15378"/>
        <dbReference type="ChEBI" id="CHEBI:16870"/>
        <dbReference type="ChEBI" id="CHEBI:28868"/>
        <dbReference type="ChEBI" id="CHEBI:58168"/>
        <dbReference type="EC" id="3.1.1.5"/>
    </reaction>
</comment>
<dbReference type="Pfam" id="PF01735">
    <property type="entry name" value="PLA2_B"/>
    <property type="match status" value="1"/>
</dbReference>
<keyword evidence="6 8" id="KW-0443">Lipid metabolism</keyword>
<dbReference type="AlphaFoldDB" id="A0AAV5RBU4"/>
<feature type="domain" description="PLA2c" evidence="10">
    <location>
        <begin position="53"/>
        <end position="614"/>
    </location>
</feature>
<evidence type="ECO:0000256" key="3">
    <source>
        <dbReference type="ARBA" id="ARBA00022729"/>
    </source>
</evidence>
<feature type="chain" id="PRO_5043099052" description="Lysophospholipase" evidence="9">
    <location>
        <begin position="21"/>
        <end position="667"/>
    </location>
</feature>
<proteinExistence type="inferred from homology"/>
<evidence type="ECO:0000256" key="6">
    <source>
        <dbReference type="ARBA" id="ARBA00023098"/>
    </source>
</evidence>
<dbReference type="Gene3D" id="3.40.1090.10">
    <property type="entry name" value="Cytosolic phospholipase A2 catalytic domain"/>
    <property type="match status" value="1"/>
</dbReference>
<evidence type="ECO:0000256" key="2">
    <source>
        <dbReference type="ARBA" id="ARBA00013274"/>
    </source>
</evidence>
<evidence type="ECO:0000256" key="9">
    <source>
        <dbReference type="RuleBase" id="RU362103"/>
    </source>
</evidence>
<dbReference type="GO" id="GO:0004622">
    <property type="term" value="F:phosphatidylcholine lysophospholipase activity"/>
    <property type="evidence" value="ECO:0007669"/>
    <property type="project" value="UniProtKB-EC"/>
</dbReference>
<evidence type="ECO:0000256" key="7">
    <source>
        <dbReference type="ARBA" id="ARBA00023180"/>
    </source>
</evidence>
<dbReference type="InterPro" id="IPR002642">
    <property type="entry name" value="LysoPLipase_cat_dom"/>
</dbReference>
<evidence type="ECO:0000313" key="11">
    <source>
        <dbReference type="EMBL" id="GMM48711.1"/>
    </source>
</evidence>
<gene>
    <name evidence="11" type="ORF">DAPK24_053090</name>
</gene>
<comment type="caution">
    <text evidence="11">The sequence shown here is derived from an EMBL/GenBank/DDBJ whole genome shotgun (WGS) entry which is preliminary data.</text>
</comment>
<reference evidence="11 12" key="1">
    <citation type="journal article" date="2023" name="Elife">
        <title>Identification of key yeast species and microbe-microbe interactions impacting larval growth of Drosophila in the wild.</title>
        <authorList>
            <person name="Mure A."/>
            <person name="Sugiura Y."/>
            <person name="Maeda R."/>
            <person name="Honda K."/>
            <person name="Sakurai N."/>
            <person name="Takahashi Y."/>
            <person name="Watada M."/>
            <person name="Katoh T."/>
            <person name="Gotoh A."/>
            <person name="Gotoh Y."/>
            <person name="Taniguchi I."/>
            <person name="Nakamura K."/>
            <person name="Hayashi T."/>
            <person name="Katayama T."/>
            <person name="Uemura T."/>
            <person name="Hattori Y."/>
        </authorList>
    </citation>
    <scope>NUCLEOTIDE SEQUENCE [LARGE SCALE GENOMIC DNA]</scope>
    <source>
        <strain evidence="11 12">PK-24</strain>
    </source>
</reference>
<sequence length="667" mass="73526">MKFLSSSAWSIAAFTAFSAAAETTNNSSSSSNNITYAPYDATCPLYNLSPLYNKTSHDGFIRTNSLISQDEYSYISARQVKAKSNLIEFLDNLNIPDYNETSFADYLDILNQSNINIGLSFSGGGYRALFTGAGELMALDSRTTTNSTLKGLLDSSVYITGLSGGSILLSTLAFNNWTSVEDIMLDNTTTIWNTSRPPVSADLNYWAQLIGEVNEKKKAGFDISLIDVYGRILSRFMFEKEFDNYGLNTLFSDLQFSDAFMNYDMPFPMILTTGGTTNGTNITDYSTNVFEVNPYEFGSFSPLVGGFIPIELLGSSLDNGLPIVNDRCTYDFDNVGFLVGASSNILESFQEPFDLLMSGNQSIAALLSAQLGANVSSSYIELLVNAVNSNLNETLFAVLDNPFYNSSLASNESEVADGKLLKLVDGGFFEESVPLDPILAPARQIDIVFAFDNNAQTEDNWPNGDSLYASEERWLSSFPDDEFYELPSSSEEFVELGLNTKPVFFGCNGTSLITNQTNPNATVEFNYMKPLLVYIPNTDYTYESNITNYQFPISERNALIHNGFEIAQYNNEEDDFAQCVGCAIIRRSEEREGIELSPFCSRCFTKYCFDSSYVETDLGNSTLVSNITENIPTSIYSSSALPSAMSSLLTKRSKATAFPTVFPSSAY</sequence>
<keyword evidence="12" id="KW-1185">Reference proteome</keyword>
<dbReference type="PROSITE" id="PS51210">
    <property type="entry name" value="PLA2C"/>
    <property type="match status" value="1"/>
</dbReference>
<dbReference type="PANTHER" id="PTHR10728:SF33">
    <property type="entry name" value="LYSOPHOSPHOLIPASE 1-RELATED"/>
    <property type="match status" value="1"/>
</dbReference>
<dbReference type="GO" id="GO:0005829">
    <property type="term" value="C:cytosol"/>
    <property type="evidence" value="ECO:0007669"/>
    <property type="project" value="TreeGrafter"/>
</dbReference>
<dbReference type="InterPro" id="IPR016035">
    <property type="entry name" value="Acyl_Trfase/lysoPLipase"/>
</dbReference>
<dbReference type="GO" id="GO:0004623">
    <property type="term" value="F:phospholipase A2 activity"/>
    <property type="evidence" value="ECO:0007669"/>
    <property type="project" value="TreeGrafter"/>
</dbReference>
<keyword evidence="7" id="KW-0325">Glycoprotein</keyword>
<evidence type="ECO:0000256" key="4">
    <source>
        <dbReference type="ARBA" id="ARBA00022801"/>
    </source>
</evidence>
<keyword evidence="5 8" id="KW-0442">Lipid degradation</keyword>